<comment type="caution">
    <text evidence="9">The sequence shown here is derived from an EMBL/GenBank/DDBJ whole genome shotgun (WGS) entry which is preliminary data.</text>
</comment>
<evidence type="ECO:0000256" key="3">
    <source>
        <dbReference type="SAM" id="Coils"/>
    </source>
</evidence>
<dbReference type="Pfam" id="PF25876">
    <property type="entry name" value="HH_MFP_RND"/>
    <property type="match status" value="1"/>
</dbReference>
<dbReference type="RefSeq" id="WP_152715935.1">
    <property type="nucleotide sequence ID" value="NZ_VOSJ01000220.1"/>
</dbReference>
<dbReference type="GO" id="GO:0030313">
    <property type="term" value="C:cell envelope"/>
    <property type="evidence" value="ECO:0007669"/>
    <property type="project" value="UniProtKB-SubCell"/>
</dbReference>
<dbReference type="FunFam" id="2.40.420.20:FF:000001">
    <property type="entry name" value="Efflux RND transporter periplasmic adaptor subunit"/>
    <property type="match status" value="1"/>
</dbReference>
<dbReference type="PANTHER" id="PTHR30158">
    <property type="entry name" value="ACRA/E-RELATED COMPONENT OF DRUG EFFLUX TRANSPORTER"/>
    <property type="match status" value="1"/>
</dbReference>
<dbReference type="Gene3D" id="2.40.50.100">
    <property type="match status" value="1"/>
</dbReference>
<keyword evidence="10" id="KW-1185">Reference proteome</keyword>
<dbReference type="Gene3D" id="2.40.420.20">
    <property type="match status" value="1"/>
</dbReference>
<dbReference type="GO" id="GO:0022857">
    <property type="term" value="F:transmembrane transporter activity"/>
    <property type="evidence" value="ECO:0007669"/>
    <property type="project" value="InterPro"/>
</dbReference>
<dbReference type="Proteomes" id="UP000403266">
    <property type="component" value="Unassembled WGS sequence"/>
</dbReference>
<dbReference type="Gene3D" id="2.40.30.170">
    <property type="match status" value="1"/>
</dbReference>
<evidence type="ECO:0000259" key="6">
    <source>
        <dbReference type="Pfam" id="PF25917"/>
    </source>
</evidence>
<keyword evidence="4" id="KW-0732">Signal</keyword>
<dbReference type="EMBL" id="VOSK01000210">
    <property type="protein sequence ID" value="MPR29227.1"/>
    <property type="molecule type" value="Genomic_DNA"/>
</dbReference>
<dbReference type="InterPro" id="IPR058627">
    <property type="entry name" value="MdtA-like_C"/>
</dbReference>
<feature type="domain" description="Multidrug resistance protein MdtA-like C-terminal permuted SH3" evidence="8">
    <location>
        <begin position="306"/>
        <end position="365"/>
    </location>
</feature>
<feature type="signal peptide" evidence="4">
    <location>
        <begin position="1"/>
        <end position="27"/>
    </location>
</feature>
<dbReference type="SUPFAM" id="SSF111369">
    <property type="entry name" value="HlyD-like secretion proteins"/>
    <property type="match status" value="1"/>
</dbReference>
<dbReference type="Pfam" id="PF25944">
    <property type="entry name" value="Beta-barrel_RND"/>
    <property type="match status" value="1"/>
</dbReference>
<sequence length="389" mass="41229">MTRPKTPAARLLLSAILLLALLPPANAQQSGGPTPPPPQVTITEVQTKAVSVTYEYAARVSAYREVQVRARVGGILLKRNFIEGAQVKAGQVLFEIDPAPFEAELARTKAQLQQAQAQSNQAVRDAERALQLFARGAGSEKSRDDAIAAKELGAAAVAAAEAQVRTAQLNLDYTKVRAPISGITSLEQVPEGSLIGTSGDSGLLTAITQLDPIYVNFAFADREGAEIRRLLASQQPKRSPAKDLKVKITFGDGEVYDQEGMIDFTSSSIDTQTGTLQARAIVKNPNQRLVPGQFVRATVTGLTLDDAIVVPEAAVMQGPQGQFVYTINSTGNAEIRPVELSRQIESGWIVSSGLRAGDKLVTEGVIKVRPGGPVTAAVASANTNVAVKQ</sequence>
<feature type="chain" id="PRO_5030135650" evidence="4">
    <location>
        <begin position="28"/>
        <end position="389"/>
    </location>
</feature>
<keyword evidence="3" id="KW-0175">Coiled coil</keyword>
<feature type="domain" description="Multidrug resistance protein MdtA-like barrel-sandwich hybrid" evidence="6">
    <location>
        <begin position="64"/>
        <end position="201"/>
    </location>
</feature>
<evidence type="ECO:0000256" key="4">
    <source>
        <dbReference type="SAM" id="SignalP"/>
    </source>
</evidence>
<dbReference type="InterPro" id="IPR058624">
    <property type="entry name" value="MdtA-like_HH"/>
</dbReference>
<gene>
    <name evidence="9" type="ORF">FS320_30035</name>
</gene>
<dbReference type="Gene3D" id="1.10.287.470">
    <property type="entry name" value="Helix hairpin bin"/>
    <property type="match status" value="1"/>
</dbReference>
<dbReference type="AlphaFoldDB" id="A0A5N7MQD2"/>
<feature type="domain" description="Multidrug resistance protein MdtA-like alpha-helical hairpin" evidence="5">
    <location>
        <begin position="105"/>
        <end position="174"/>
    </location>
</feature>
<proteinExistence type="inferred from homology"/>
<dbReference type="InterPro" id="IPR058625">
    <property type="entry name" value="MdtA-like_BSH"/>
</dbReference>
<organism evidence="9 10">
    <name type="scientific">Microvirga tunisiensis</name>
    <dbReference type="NCBI Taxonomy" id="2108360"/>
    <lineage>
        <taxon>Bacteria</taxon>
        <taxon>Pseudomonadati</taxon>
        <taxon>Pseudomonadota</taxon>
        <taxon>Alphaproteobacteria</taxon>
        <taxon>Hyphomicrobiales</taxon>
        <taxon>Methylobacteriaceae</taxon>
        <taxon>Microvirga</taxon>
    </lineage>
</organism>
<evidence type="ECO:0000313" key="9">
    <source>
        <dbReference type="EMBL" id="MPR29227.1"/>
    </source>
</evidence>
<name>A0A5N7MQD2_9HYPH</name>
<feature type="domain" description="Multidrug resistance protein MdtA-like beta-barrel" evidence="7">
    <location>
        <begin position="212"/>
        <end position="299"/>
    </location>
</feature>
<evidence type="ECO:0000259" key="5">
    <source>
        <dbReference type="Pfam" id="PF25876"/>
    </source>
</evidence>
<dbReference type="NCBIfam" id="TIGR01730">
    <property type="entry name" value="RND_mfp"/>
    <property type="match status" value="1"/>
</dbReference>
<comment type="subcellular location">
    <subcellularLocation>
        <location evidence="1">Cell envelope</location>
    </subcellularLocation>
</comment>
<evidence type="ECO:0000313" key="10">
    <source>
        <dbReference type="Proteomes" id="UP000403266"/>
    </source>
</evidence>
<dbReference type="GO" id="GO:0005886">
    <property type="term" value="C:plasma membrane"/>
    <property type="evidence" value="ECO:0007669"/>
    <property type="project" value="TreeGrafter"/>
</dbReference>
<feature type="coiled-coil region" evidence="3">
    <location>
        <begin position="105"/>
        <end position="132"/>
    </location>
</feature>
<reference evidence="9 10" key="1">
    <citation type="journal article" date="2019" name="Syst. Appl. Microbiol.">
        <title>Microvirga tunisiensis sp. nov., a root nodule symbiotic bacterium isolated from Lupinus micranthus and L. luteus grown in Northern Tunisia.</title>
        <authorList>
            <person name="Msaddak A."/>
            <person name="Rejili M."/>
            <person name="Duran D."/>
            <person name="Mars M."/>
            <person name="Palacios J.M."/>
            <person name="Ruiz-Argueso T."/>
            <person name="Rey L."/>
            <person name="Imperial J."/>
        </authorList>
    </citation>
    <scope>NUCLEOTIDE SEQUENCE [LARGE SCALE GENOMIC DNA]</scope>
    <source>
        <strain evidence="9 10">Lmie10</strain>
    </source>
</reference>
<evidence type="ECO:0000259" key="8">
    <source>
        <dbReference type="Pfam" id="PF25967"/>
    </source>
</evidence>
<dbReference type="Pfam" id="PF25917">
    <property type="entry name" value="BSH_RND"/>
    <property type="match status" value="1"/>
</dbReference>
<dbReference type="InterPro" id="IPR006143">
    <property type="entry name" value="RND_pump_MFP"/>
</dbReference>
<dbReference type="GO" id="GO:0046677">
    <property type="term" value="P:response to antibiotic"/>
    <property type="evidence" value="ECO:0007669"/>
    <property type="project" value="TreeGrafter"/>
</dbReference>
<evidence type="ECO:0000256" key="1">
    <source>
        <dbReference type="ARBA" id="ARBA00004196"/>
    </source>
</evidence>
<protein>
    <submittedName>
        <fullName evidence="9">Efflux RND transporter periplasmic adaptor subunit</fullName>
    </submittedName>
</protein>
<evidence type="ECO:0000256" key="2">
    <source>
        <dbReference type="ARBA" id="ARBA00009477"/>
    </source>
</evidence>
<dbReference type="InterPro" id="IPR058626">
    <property type="entry name" value="MdtA-like_b-barrel"/>
</dbReference>
<dbReference type="OrthoDB" id="9816569at2"/>
<dbReference type="Pfam" id="PF25967">
    <property type="entry name" value="RND-MFP_C"/>
    <property type="match status" value="1"/>
</dbReference>
<accession>A0A5N7MQD2</accession>
<evidence type="ECO:0000259" key="7">
    <source>
        <dbReference type="Pfam" id="PF25944"/>
    </source>
</evidence>
<comment type="similarity">
    <text evidence="2">Belongs to the membrane fusion protein (MFP) (TC 8.A.1) family.</text>
</comment>